<evidence type="ECO:0000313" key="3">
    <source>
        <dbReference type="Proteomes" id="UP000324222"/>
    </source>
</evidence>
<proteinExistence type="predicted"/>
<name>A0A5B7J5E9_PORTR</name>
<gene>
    <name evidence="2" type="ORF">E2C01_086447</name>
</gene>
<accession>A0A5B7J5E9</accession>
<comment type="caution">
    <text evidence="2">The sequence shown here is derived from an EMBL/GenBank/DDBJ whole genome shotgun (WGS) entry which is preliminary data.</text>
</comment>
<dbReference type="EMBL" id="VSRR010087669">
    <property type="protein sequence ID" value="MPC91412.1"/>
    <property type="molecule type" value="Genomic_DNA"/>
</dbReference>
<evidence type="ECO:0000313" key="2">
    <source>
        <dbReference type="EMBL" id="MPC91412.1"/>
    </source>
</evidence>
<organism evidence="2 3">
    <name type="scientific">Portunus trituberculatus</name>
    <name type="common">Swimming crab</name>
    <name type="synonym">Neptunus trituberculatus</name>
    <dbReference type="NCBI Taxonomy" id="210409"/>
    <lineage>
        <taxon>Eukaryota</taxon>
        <taxon>Metazoa</taxon>
        <taxon>Ecdysozoa</taxon>
        <taxon>Arthropoda</taxon>
        <taxon>Crustacea</taxon>
        <taxon>Multicrustacea</taxon>
        <taxon>Malacostraca</taxon>
        <taxon>Eumalacostraca</taxon>
        <taxon>Eucarida</taxon>
        <taxon>Decapoda</taxon>
        <taxon>Pleocyemata</taxon>
        <taxon>Brachyura</taxon>
        <taxon>Eubrachyura</taxon>
        <taxon>Portunoidea</taxon>
        <taxon>Portunidae</taxon>
        <taxon>Portuninae</taxon>
        <taxon>Portunus</taxon>
    </lineage>
</organism>
<sequence length="53" mass="5619">MSAWERRSTEQTTGVLDHTTAGVGVEVSGGALAGREPRWQGGGQRRASSHRPS</sequence>
<keyword evidence="3" id="KW-1185">Reference proteome</keyword>
<dbReference type="AlphaFoldDB" id="A0A5B7J5E9"/>
<feature type="region of interest" description="Disordered" evidence="1">
    <location>
        <begin position="1"/>
        <end position="53"/>
    </location>
</feature>
<dbReference type="Proteomes" id="UP000324222">
    <property type="component" value="Unassembled WGS sequence"/>
</dbReference>
<reference evidence="2 3" key="1">
    <citation type="submission" date="2019-05" db="EMBL/GenBank/DDBJ databases">
        <title>Another draft genome of Portunus trituberculatus and its Hox gene families provides insights of decapod evolution.</title>
        <authorList>
            <person name="Jeong J.-H."/>
            <person name="Song I."/>
            <person name="Kim S."/>
            <person name="Choi T."/>
            <person name="Kim D."/>
            <person name="Ryu S."/>
            <person name="Kim W."/>
        </authorList>
    </citation>
    <scope>NUCLEOTIDE SEQUENCE [LARGE SCALE GENOMIC DNA]</scope>
    <source>
        <tissue evidence="2">Muscle</tissue>
    </source>
</reference>
<evidence type="ECO:0000256" key="1">
    <source>
        <dbReference type="SAM" id="MobiDB-lite"/>
    </source>
</evidence>
<protein>
    <submittedName>
        <fullName evidence="2">Uncharacterized protein</fullName>
    </submittedName>
</protein>